<dbReference type="Proteomes" id="UP001317705">
    <property type="component" value="Chromosome"/>
</dbReference>
<evidence type="ECO:0000313" key="1">
    <source>
        <dbReference type="EMBL" id="BDV41949.1"/>
    </source>
</evidence>
<gene>
    <name evidence="1" type="ORF">GURASL_08720</name>
</gene>
<evidence type="ECO:0000313" key="2">
    <source>
        <dbReference type="Proteomes" id="UP001317705"/>
    </source>
</evidence>
<sequence length="137" mass="15807">MGVLAKAVAHGGAMLKDMKSYCHLKPGQKGTQRLVEQYGDALLCVRYRYDAKRGVRLKTVELIVEERPARRSCRFGDDDLAPVAVGFEETALREKLRQMRAKWDPRLRLWLVPYRLVCGTEFEARIPEEFINGTRRL</sequence>
<accession>A0ABM8EHM8</accession>
<reference evidence="1 2" key="1">
    <citation type="submission" date="2022-12" db="EMBL/GenBank/DDBJ databases">
        <title>Polyphasic characterization of Geotalea uranireducens NIT-SL11 newly isolated from a complex of sewage sludge and microbially reduced graphene oxide.</title>
        <authorList>
            <person name="Xie L."/>
            <person name="Yoshida N."/>
            <person name="Meng L."/>
        </authorList>
    </citation>
    <scope>NUCLEOTIDE SEQUENCE [LARGE SCALE GENOMIC DNA]</scope>
    <source>
        <strain evidence="1 2">NIT-SL11</strain>
    </source>
</reference>
<name>A0ABM8EHM8_9BACT</name>
<proteinExistence type="predicted"/>
<organism evidence="1 2">
    <name type="scientific">Geotalea uraniireducens</name>
    <dbReference type="NCBI Taxonomy" id="351604"/>
    <lineage>
        <taxon>Bacteria</taxon>
        <taxon>Pseudomonadati</taxon>
        <taxon>Thermodesulfobacteriota</taxon>
        <taxon>Desulfuromonadia</taxon>
        <taxon>Geobacterales</taxon>
        <taxon>Geobacteraceae</taxon>
        <taxon>Geotalea</taxon>
    </lineage>
</organism>
<keyword evidence="2" id="KW-1185">Reference proteome</keyword>
<protein>
    <submittedName>
        <fullName evidence="1">Uncharacterized protein</fullName>
    </submittedName>
</protein>
<dbReference type="EMBL" id="AP027151">
    <property type="protein sequence ID" value="BDV41949.1"/>
    <property type="molecule type" value="Genomic_DNA"/>
</dbReference>